<evidence type="ECO:0000313" key="2">
    <source>
        <dbReference type="Proteomes" id="UP000198211"/>
    </source>
</evidence>
<comment type="caution">
    <text evidence="1">The sequence shown here is derived from an EMBL/GenBank/DDBJ whole genome shotgun (WGS) entry which is preliminary data.</text>
</comment>
<gene>
    <name evidence="1" type="ORF">PHMEG_0003652</name>
</gene>
<reference evidence="2" key="1">
    <citation type="submission" date="2017-03" db="EMBL/GenBank/DDBJ databases">
        <title>Phytopthora megakarya and P. palmivora, two closely related causual agents of cacao black pod achieved similar genome size and gene model numbers by different mechanisms.</title>
        <authorList>
            <person name="Ali S."/>
            <person name="Shao J."/>
            <person name="Larry D.J."/>
            <person name="Kronmiller B."/>
            <person name="Shen D."/>
            <person name="Strem M.D."/>
            <person name="Melnick R.L."/>
            <person name="Guiltinan M.J."/>
            <person name="Tyler B.M."/>
            <person name="Meinhardt L.W."/>
            <person name="Bailey B.A."/>
        </authorList>
    </citation>
    <scope>NUCLEOTIDE SEQUENCE [LARGE SCALE GENOMIC DNA]</scope>
    <source>
        <strain evidence="2">zdho120</strain>
    </source>
</reference>
<protein>
    <submittedName>
        <fullName evidence="1">Uncharacterized protein</fullName>
    </submittedName>
</protein>
<name>A0A225WVR7_9STRA</name>
<dbReference type="Proteomes" id="UP000198211">
    <property type="component" value="Unassembled WGS sequence"/>
</dbReference>
<accession>A0A225WVR7</accession>
<dbReference type="EMBL" id="NBNE01000192">
    <property type="protein sequence ID" value="OWZ21745.1"/>
    <property type="molecule type" value="Genomic_DNA"/>
</dbReference>
<organism evidence="1 2">
    <name type="scientific">Phytophthora megakarya</name>
    <dbReference type="NCBI Taxonomy" id="4795"/>
    <lineage>
        <taxon>Eukaryota</taxon>
        <taxon>Sar</taxon>
        <taxon>Stramenopiles</taxon>
        <taxon>Oomycota</taxon>
        <taxon>Peronosporomycetes</taxon>
        <taxon>Peronosporales</taxon>
        <taxon>Peronosporaceae</taxon>
        <taxon>Phytophthora</taxon>
    </lineage>
</organism>
<proteinExistence type="predicted"/>
<sequence>MLEELFFKKLVAYAATQEPWMNKKTFRCVGTAYVVGRVVRRNKRTHSASIVARLPVPELCNKSECGDRTTRNR</sequence>
<keyword evidence="2" id="KW-1185">Reference proteome</keyword>
<dbReference type="OrthoDB" id="117697at2759"/>
<dbReference type="AlphaFoldDB" id="A0A225WVR7"/>
<evidence type="ECO:0000313" key="1">
    <source>
        <dbReference type="EMBL" id="OWZ21745.1"/>
    </source>
</evidence>